<dbReference type="Gene3D" id="3.30.450.20">
    <property type="entry name" value="PAS domain"/>
    <property type="match status" value="2"/>
</dbReference>
<reference evidence="7 8" key="1">
    <citation type="submission" date="2016-10" db="EMBL/GenBank/DDBJ databases">
        <title>Comparative genome analysis of multiple Pseudomonas spp. focuses on biocontrol and plant growth promoting traits.</title>
        <authorList>
            <person name="Tao X.-Y."/>
            <person name="Taylor C.G."/>
        </authorList>
    </citation>
    <scope>NUCLEOTIDE SEQUENCE [LARGE SCALE GENOMIC DNA]</scope>
    <source>
        <strain evidence="7 8">29G9</strain>
    </source>
</reference>
<evidence type="ECO:0000256" key="2">
    <source>
        <dbReference type="ARBA" id="ARBA00022475"/>
    </source>
</evidence>
<evidence type="ECO:0000256" key="1">
    <source>
        <dbReference type="ARBA" id="ARBA00004651"/>
    </source>
</evidence>
<feature type="domain" description="Single Cache" evidence="6">
    <location>
        <begin position="129"/>
        <end position="203"/>
    </location>
</feature>
<evidence type="ECO:0000256" key="3">
    <source>
        <dbReference type="ARBA" id="ARBA00022692"/>
    </source>
</evidence>
<accession>A0A423ESR5</accession>
<evidence type="ECO:0000313" key="7">
    <source>
        <dbReference type="EMBL" id="ROM34375.1"/>
    </source>
</evidence>
<dbReference type="Proteomes" id="UP000284656">
    <property type="component" value="Unassembled WGS sequence"/>
</dbReference>
<dbReference type="SMART" id="SM01049">
    <property type="entry name" value="Cache_2"/>
    <property type="match status" value="2"/>
</dbReference>
<proteinExistence type="predicted"/>
<dbReference type="AlphaFoldDB" id="A0A423ESR5"/>
<protein>
    <submittedName>
        <fullName evidence="7">Calcium channel protein</fullName>
    </submittedName>
</protein>
<sequence length="254" mass="28581">MQAKSLLENALAYYREAGDIALAEFSRQGRFTTEDNYVYVVDTHGVMLASGGPSAIYIGRNITTLLDNDLRKAFAAALEQPESEVIHSQEYRWMNWRDHKVERKHVFYQRLGDKIFAAGYYLPRSSPQEAQLLLDDAVSAIASDAKGSLARINALDPFFNRDDLYVFVVDIQKKRFIAHGFDRRLIGTDFSTLKSVEGQPIGKQMLGAITGEQTAQVNYLWHNPMTGAKEYKHTLLKSIGTYLVAVGYYSAAKP</sequence>
<dbReference type="EMBL" id="MOAY01000081">
    <property type="protein sequence ID" value="ROM34375.1"/>
    <property type="molecule type" value="Genomic_DNA"/>
</dbReference>
<dbReference type="GO" id="GO:0005886">
    <property type="term" value="C:plasma membrane"/>
    <property type="evidence" value="ECO:0007669"/>
    <property type="project" value="UniProtKB-SubCell"/>
</dbReference>
<evidence type="ECO:0000259" key="6">
    <source>
        <dbReference type="SMART" id="SM01049"/>
    </source>
</evidence>
<keyword evidence="3" id="KW-0812">Transmembrane</keyword>
<name>A0A423ESR5_9PSED</name>
<gene>
    <name evidence="7" type="ORF">BK648_24835</name>
</gene>
<keyword evidence="2" id="KW-1003">Cell membrane</keyword>
<feature type="domain" description="Single Cache" evidence="6">
    <location>
        <begin position="3"/>
        <end position="75"/>
    </location>
</feature>
<dbReference type="InterPro" id="IPR033480">
    <property type="entry name" value="sCache_2"/>
</dbReference>
<organism evidence="7 8">
    <name type="scientific">Pseudomonas poae</name>
    <dbReference type="NCBI Taxonomy" id="200451"/>
    <lineage>
        <taxon>Bacteria</taxon>
        <taxon>Pseudomonadati</taxon>
        <taxon>Pseudomonadota</taxon>
        <taxon>Gammaproteobacteria</taxon>
        <taxon>Pseudomonadales</taxon>
        <taxon>Pseudomonadaceae</taxon>
        <taxon>Pseudomonas</taxon>
    </lineage>
</organism>
<evidence type="ECO:0000256" key="4">
    <source>
        <dbReference type="ARBA" id="ARBA00022989"/>
    </source>
</evidence>
<dbReference type="Pfam" id="PF17200">
    <property type="entry name" value="sCache_2"/>
    <property type="match status" value="1"/>
</dbReference>
<comment type="subcellular location">
    <subcellularLocation>
        <location evidence="1">Cell membrane</location>
        <topology evidence="1">Multi-pass membrane protein</topology>
    </subcellularLocation>
</comment>
<evidence type="ECO:0000313" key="8">
    <source>
        <dbReference type="Proteomes" id="UP000284656"/>
    </source>
</evidence>
<comment type="caution">
    <text evidence="7">The sequence shown here is derived from an EMBL/GenBank/DDBJ whole genome shotgun (WGS) entry which is preliminary data.</text>
</comment>
<keyword evidence="5" id="KW-0472">Membrane</keyword>
<keyword evidence="4" id="KW-1133">Transmembrane helix</keyword>
<evidence type="ECO:0000256" key="5">
    <source>
        <dbReference type="ARBA" id="ARBA00023136"/>
    </source>
</evidence>